<proteinExistence type="predicted"/>
<evidence type="ECO:0000313" key="3">
    <source>
        <dbReference type="Proteomes" id="UP000594380"/>
    </source>
</evidence>
<gene>
    <name evidence="2" type="ORF">G5S42_03845</name>
</gene>
<reference evidence="2 3" key="1">
    <citation type="submission" date="2020-02" db="EMBL/GenBank/DDBJ databases">
        <title>Paraburkholderia simonii sp. nov. and Paraburkholderia youngii sp. nov. Brazilian and Mexican Mimosa-associated rhizobia.</title>
        <authorList>
            <person name="Mavima L."/>
            <person name="Beukes C.W."/>
            <person name="Chan W.Y."/>
            <person name="Palmer M."/>
            <person name="De Meyer S.E."/>
            <person name="James E.K."/>
            <person name="Venter S.N."/>
            <person name="Steenkamp E.T."/>
        </authorList>
    </citation>
    <scope>NUCLEOTIDE SEQUENCE [LARGE SCALE GENOMIC DNA]</scope>
    <source>
        <strain evidence="2 3">JPY169</strain>
    </source>
</reference>
<name>A0A7Y6JUC4_9BURK</name>
<organism evidence="2 3">
    <name type="scientific">Paraburkholderia youngii</name>
    <dbReference type="NCBI Taxonomy" id="2782701"/>
    <lineage>
        <taxon>Bacteria</taxon>
        <taxon>Pseudomonadati</taxon>
        <taxon>Pseudomonadota</taxon>
        <taxon>Betaproteobacteria</taxon>
        <taxon>Burkholderiales</taxon>
        <taxon>Burkholderiaceae</taxon>
        <taxon>Paraburkholderia</taxon>
    </lineage>
</organism>
<dbReference type="EMBL" id="JAALDK010000001">
    <property type="protein sequence ID" value="NUX98884.1"/>
    <property type="molecule type" value="Genomic_DNA"/>
</dbReference>
<protein>
    <submittedName>
        <fullName evidence="2">Uncharacterized protein</fullName>
    </submittedName>
</protein>
<dbReference type="Proteomes" id="UP000594380">
    <property type="component" value="Unassembled WGS sequence"/>
</dbReference>
<comment type="caution">
    <text evidence="2">The sequence shown here is derived from an EMBL/GenBank/DDBJ whole genome shotgun (WGS) entry which is preliminary data.</text>
</comment>
<dbReference type="GeneID" id="301099475"/>
<sequence length="171" mass="19003">MEPVDQLDQPRRHVVHSEHVGRPAERGCGQRNNDAELKQDAVVPVDDSRAFGDQPFACPVQCGQKLLYFRSRFNKAHRGTGRRQRALSIVDVRACGLKGMKSSARSSLMRLRVALPHAELEYAPPEPRCAVEHTLRFAVNVSSSPWNLPIKGLDQVLKIGDAAPRKSSDES</sequence>
<accession>A0A7Y6JUC4</accession>
<feature type="region of interest" description="Disordered" evidence="1">
    <location>
        <begin position="1"/>
        <end position="32"/>
    </location>
</feature>
<evidence type="ECO:0000313" key="2">
    <source>
        <dbReference type="EMBL" id="NUX98884.1"/>
    </source>
</evidence>
<dbReference type="RefSeq" id="WP_176105601.1">
    <property type="nucleotide sequence ID" value="NZ_JAALDK010000001.1"/>
</dbReference>
<evidence type="ECO:0000256" key="1">
    <source>
        <dbReference type="SAM" id="MobiDB-lite"/>
    </source>
</evidence>
<feature type="compositionally biased region" description="Basic and acidic residues" evidence="1">
    <location>
        <begin position="8"/>
        <end position="25"/>
    </location>
</feature>
<dbReference type="AlphaFoldDB" id="A0A7Y6JUC4"/>